<feature type="region of interest" description="Disordered" evidence="1">
    <location>
        <begin position="763"/>
        <end position="786"/>
    </location>
</feature>
<evidence type="ECO:0000313" key="4">
    <source>
        <dbReference type="Proteomes" id="UP001152797"/>
    </source>
</evidence>
<feature type="compositionally biased region" description="Low complexity" evidence="1">
    <location>
        <begin position="1316"/>
        <end position="1336"/>
    </location>
</feature>
<evidence type="ECO:0000313" key="2">
    <source>
        <dbReference type="EMBL" id="CAI4017584.1"/>
    </source>
</evidence>
<name>A0A9P1GMI8_9DINO</name>
<feature type="compositionally biased region" description="Basic and acidic residues" evidence="1">
    <location>
        <begin position="1348"/>
        <end position="1367"/>
    </location>
</feature>
<sequence length="2112" mass="230440">VLVNYLVETLGLRHPSEPTNAVITALVACCSGENSMQLQTLLQTVKSVLRTRTTRARISGLPLPAGAYIEVLPNQVDELPLNIREAVAPQGFAAIPDGVDLATVLQTARLIPLRSTHREVQMQRQLQQGVPAMLGMPAMDPRAAGWQMLQTAHMAQTAFSLANSFAMAGCPRVPEGELNNLQIFPSGNWQRDAQAPSSSVRALMDRAEATVETPAVPPAGSTPAIAAEAPAPLPRPVADLPATEKDVADCATGDEPGPDTALVVSNPSMPTHVSEAMERLAKTYYGKELPQPEETALPGTACKRPAAAKGHPRKRPAAAMPSASAEAVDCSKPAAAADKAALMRRPAASCHSDKQRGPMKVMKTVVAAVKKKPAAASAAAAKTRRVTGDYFVSEHVEDGTVRLDTADKTVTLPSPTLAALYASGEAQGAGNQDALASVEGHGRRDGQDLVITQPWRRAAVAAAEALIAQFEQRSDIDLDDCPILDELKSIVTNAATDMDMDAQHAGDILHGGQMFLFICDNEEDLWLEHFVPRRNCSCGQAAALPTGQPTNWAGMALSTDKLQLRPRASLYCPALSTDKLQLCPRASRRVWNSFVHGQASAVPKGQPVGLAFALSADKLQLRLRAGLLGHMVSSSASRSRSNRRSPARRTSPSAEPKAAVADATLDKSKEGASAPVHRLDGQDGKRSKGSGAVANRRHKGQPGTWQCPECSRVINDNPSAKQQHWDSIYCQATRLCNQHGGSWWDRKAKVEKNVHKETWHLKENLKSKGQQQPPEPAVPPRSSSLSSWYDKPRYDWDYVTFRSDRERSHLRDRGHSRSGERRRRGSRSADRRDRRRRAASRERGRSSGRNRERERSSDRNRERARSPDGHRRRGKDAVRDATCTPRGARGDNVRLEKVASADASGGSRDKKEAQAAGKGDAKEKPKDTETKAPHADKVLPEQEEEGGSSDYSYTYESSSTGEDGPKETPSVPAKEKTQNQVIAKTGAGKKPGPVASAPEPVAAACAGAPALGSKKPTGKVESVERLSLLYNSFLRTAMEAVHGMSTLLRSVTDMASASCDTSKNALADTDSVASGIAGPALQPEVAGSQDIATEGAESAGLAREDAADGEQLAHGQQAAAPQPTGSLPMAPAGADSRAASSDAVKVKCRRCCMEVNLDDALENPKFRPELRWTCRSCHACHTQLSRHGIQLTSLLTEAETVAFFAEAKAVRENSCDSRLSYGQARGLLKQAMIESSSREDREGQHGEFQPLSYWQLRGYNVENIELHAECRDHPILGATYRVDITKKSTEFIAKLTEERIVRMENECLQRAATAASASSAGTGAHPVSLDLPLAAPEPAPRGGKKRKTPEEKAQDKEAAKTAREAAKKRQKLEATAVAAAGKHLPALQKLVTKVDDAINKAVSLNVVLPPDAEEVVTSARAELEQAIGNATKMLNGAAKGCGLGSMAPESLLTEKKAQEHLKKGHEAVRTLQSITKVTKGQACFRAVGLVVDSRCNTKMKACLPKQKEAAAWYRNAMPVVTGKGVALPTGKYAVDHDLIRQAMARYSLRSASLLRDMERKREKKAQASGAMKRAAQEVLGPYRFCFQSVHLPAVDAGEEDIKFFVADVRKVLDLVCRRCPSMQKVLTSTPGGMLEAVPAHDEATGGNVLNPLLSKKILLFYVTFTCLKDLWLSHRAWLPVAAITHDQLQSCRGGISGATVAFLRLWSETVQRSPFPIGTAGAQVTVQLKVFISDLDSQRATMVAKGSAALKPCCFCMNCIARYAGEHCDDPGFRTVEEHEFKTFKQYDRQDLENCMLSGLHRVVHMTKAERELRERVLGFNFDLDSIWACPVSRALVHVDMIQNDALHCYWSNGICNSEIVLLLGRVRKEVGITLPALQDMCLASEWRRQNKTEGKHFVRRLFKEYLFGESGFKGSAGDTVALCALLRWVAESHWLNVPTLRASAMCFLRLCRVTDLLRGRLPEETMWLALTSEQEEHQRTFAREYPGCSRPKHHCRLHLPHQYKKHNLACNCWGVESPHKNYKSLYADSMQQFLQRRNGGSEMSRHLLPRMLLRATELLQERPLLPCGFELQHPFSEKEVEDASNMVNTQISGKCRLEMIDLQEGDYLLYG</sequence>
<comment type="caution">
    <text evidence="2">The sequence shown here is derived from an EMBL/GenBank/DDBJ whole genome shotgun (WGS) entry which is preliminary data.</text>
</comment>
<evidence type="ECO:0000313" key="3">
    <source>
        <dbReference type="EMBL" id="CAL4804896.1"/>
    </source>
</evidence>
<reference evidence="2" key="1">
    <citation type="submission" date="2022-10" db="EMBL/GenBank/DDBJ databases">
        <authorList>
            <person name="Chen Y."/>
            <person name="Dougan E. K."/>
            <person name="Chan C."/>
            <person name="Rhodes N."/>
            <person name="Thang M."/>
        </authorList>
    </citation>
    <scope>NUCLEOTIDE SEQUENCE</scope>
</reference>
<protein>
    <submittedName>
        <fullName evidence="2">Uncharacterized protein</fullName>
    </submittedName>
</protein>
<feature type="compositionally biased region" description="Basic and acidic residues" evidence="1">
    <location>
        <begin position="839"/>
        <end position="879"/>
    </location>
</feature>
<feature type="region of interest" description="Disordered" evidence="1">
    <location>
        <begin position="632"/>
        <end position="707"/>
    </location>
</feature>
<dbReference type="EMBL" id="CAMXCT020006644">
    <property type="protein sequence ID" value="CAL1170959.1"/>
    <property type="molecule type" value="Genomic_DNA"/>
</dbReference>
<accession>A0A9P1GMI8</accession>
<feature type="compositionally biased region" description="Basic and acidic residues" evidence="1">
    <location>
        <begin position="907"/>
        <end position="940"/>
    </location>
</feature>
<organism evidence="2">
    <name type="scientific">Cladocopium goreaui</name>
    <dbReference type="NCBI Taxonomy" id="2562237"/>
    <lineage>
        <taxon>Eukaryota</taxon>
        <taxon>Sar</taxon>
        <taxon>Alveolata</taxon>
        <taxon>Dinophyceae</taxon>
        <taxon>Suessiales</taxon>
        <taxon>Symbiodiniaceae</taxon>
        <taxon>Cladocopium</taxon>
    </lineage>
</organism>
<reference evidence="3 4" key="2">
    <citation type="submission" date="2024-05" db="EMBL/GenBank/DDBJ databases">
        <authorList>
            <person name="Chen Y."/>
            <person name="Shah S."/>
            <person name="Dougan E. K."/>
            <person name="Thang M."/>
            <person name="Chan C."/>
        </authorList>
    </citation>
    <scope>NUCLEOTIDE SEQUENCE [LARGE SCALE GENOMIC DNA]</scope>
</reference>
<gene>
    <name evidence="2" type="ORF">C1SCF055_LOCUS42219</name>
</gene>
<dbReference type="EMBL" id="CAMXCT030006644">
    <property type="protein sequence ID" value="CAL4804896.1"/>
    <property type="molecule type" value="Genomic_DNA"/>
</dbReference>
<feature type="region of interest" description="Disordered" evidence="1">
    <location>
        <begin position="1095"/>
        <end position="1136"/>
    </location>
</feature>
<keyword evidence="4" id="KW-1185">Reference proteome</keyword>
<feature type="compositionally biased region" description="Basic and acidic residues" evidence="1">
    <location>
        <begin position="806"/>
        <end position="819"/>
    </location>
</feature>
<feature type="compositionally biased region" description="Low complexity" evidence="1">
    <location>
        <begin position="948"/>
        <end position="962"/>
    </location>
</feature>
<feature type="region of interest" description="Disordered" evidence="1">
    <location>
        <begin position="1316"/>
        <end position="1367"/>
    </location>
</feature>
<dbReference type="EMBL" id="CAMXCT010006644">
    <property type="protein sequence ID" value="CAI4017584.1"/>
    <property type="molecule type" value="Genomic_DNA"/>
</dbReference>
<feature type="compositionally biased region" description="Basic and acidic residues" evidence="1">
    <location>
        <begin position="888"/>
        <end position="899"/>
    </location>
</feature>
<feature type="non-terminal residue" evidence="2">
    <location>
        <position position="1"/>
    </location>
</feature>
<proteinExistence type="predicted"/>
<evidence type="ECO:0000256" key="1">
    <source>
        <dbReference type="SAM" id="MobiDB-lite"/>
    </source>
</evidence>
<feature type="non-terminal residue" evidence="2">
    <location>
        <position position="2112"/>
    </location>
</feature>
<feature type="region of interest" description="Disordered" evidence="1">
    <location>
        <begin position="806"/>
        <end position="978"/>
    </location>
</feature>
<feature type="compositionally biased region" description="Basic and acidic residues" evidence="1">
    <location>
        <begin position="677"/>
        <end position="686"/>
    </location>
</feature>
<dbReference type="Proteomes" id="UP001152797">
    <property type="component" value="Unassembled WGS sequence"/>
</dbReference>